<dbReference type="EMBL" id="FTOA01000004">
    <property type="protein sequence ID" value="SIS91467.1"/>
    <property type="molecule type" value="Genomic_DNA"/>
</dbReference>
<organism evidence="7 8">
    <name type="scientific">Insolitispirillum peregrinum</name>
    <dbReference type="NCBI Taxonomy" id="80876"/>
    <lineage>
        <taxon>Bacteria</taxon>
        <taxon>Pseudomonadati</taxon>
        <taxon>Pseudomonadota</taxon>
        <taxon>Alphaproteobacteria</taxon>
        <taxon>Rhodospirillales</taxon>
        <taxon>Novispirillaceae</taxon>
        <taxon>Insolitispirillum</taxon>
    </lineage>
</organism>
<feature type="domain" description="HTH gntR-type" evidence="6">
    <location>
        <begin position="17"/>
        <end position="85"/>
    </location>
</feature>
<evidence type="ECO:0000313" key="7">
    <source>
        <dbReference type="EMBL" id="SIS91467.1"/>
    </source>
</evidence>
<evidence type="ECO:0000313" key="8">
    <source>
        <dbReference type="Proteomes" id="UP000185678"/>
    </source>
</evidence>
<keyword evidence="2" id="KW-0663">Pyridoxal phosphate</keyword>
<dbReference type="GO" id="GO:0003700">
    <property type="term" value="F:DNA-binding transcription factor activity"/>
    <property type="evidence" value="ECO:0007669"/>
    <property type="project" value="InterPro"/>
</dbReference>
<comment type="similarity">
    <text evidence="1">In the C-terminal section; belongs to the class-I pyridoxal-phosphate-dependent aminotransferase family.</text>
</comment>
<dbReference type="Pfam" id="PF00155">
    <property type="entry name" value="Aminotran_1_2"/>
    <property type="match status" value="1"/>
</dbReference>
<keyword evidence="5" id="KW-0804">Transcription</keyword>
<evidence type="ECO:0000256" key="3">
    <source>
        <dbReference type="ARBA" id="ARBA00023015"/>
    </source>
</evidence>
<dbReference type="InterPro" id="IPR036390">
    <property type="entry name" value="WH_DNA-bd_sf"/>
</dbReference>
<evidence type="ECO:0000256" key="5">
    <source>
        <dbReference type="ARBA" id="ARBA00023163"/>
    </source>
</evidence>
<dbReference type="InterPro" id="IPR015421">
    <property type="entry name" value="PyrdxlP-dep_Trfase_major"/>
</dbReference>
<dbReference type="GO" id="GO:0003677">
    <property type="term" value="F:DNA binding"/>
    <property type="evidence" value="ECO:0007669"/>
    <property type="project" value="UniProtKB-KW"/>
</dbReference>
<reference evidence="7 8" key="1">
    <citation type="submission" date="2017-01" db="EMBL/GenBank/DDBJ databases">
        <authorList>
            <person name="Mah S.A."/>
            <person name="Swanson W.J."/>
            <person name="Moy G.W."/>
            <person name="Vacquier V.D."/>
        </authorList>
    </citation>
    <scope>NUCLEOTIDE SEQUENCE [LARGE SCALE GENOMIC DNA]</scope>
    <source>
        <strain evidence="7 8">DSM 11589</strain>
    </source>
</reference>
<keyword evidence="3" id="KW-0805">Transcription regulation</keyword>
<protein>
    <submittedName>
        <fullName evidence="7">Transcriptional regulator, GntR family</fullName>
    </submittedName>
</protein>
<dbReference type="InterPro" id="IPR004839">
    <property type="entry name" value="Aminotransferase_I/II_large"/>
</dbReference>
<dbReference type="PANTHER" id="PTHR46577:SF1">
    <property type="entry name" value="HTH-TYPE TRANSCRIPTIONAL REGULATORY PROTEIN GABR"/>
    <property type="match status" value="1"/>
</dbReference>
<dbReference type="STRING" id="80876.SAMN05421779_104455"/>
<evidence type="ECO:0000259" key="6">
    <source>
        <dbReference type="PROSITE" id="PS50949"/>
    </source>
</evidence>
<keyword evidence="8" id="KW-1185">Reference proteome</keyword>
<sequence length="480" mass="51731">MGKGATLALEVKPEGREPLFLALARALIADIERGRLPPGTALPGTRALAASLGMHRNTVDAAYQDLILQGWLVSVPSRGTFVARDLPDCPQLRPVDPVLPDREHAVRPAPLPFSLSDGTPDPRLAPVVALAQAIRRALLSPSFLSCRDYGDPCGHPLLREALALYLRDERGLAVRPAQVMITRGSQMALFLAARALGRAGAVIAVETPGYPLAWRAFQAAGVQVVGVPVDGEGLDVEALERLAGSQPGLVAVYLTPHHQYPTTVTLGAARRLRLLDLVRRHDLVIIEDDYDHEYRFEGRPLLPLAARNHAQDRVIHVGSLSKLIAPGLRIGYAIAPPALLERMAGQREAIDRQGDGPLEQALGELLADGTLRRHARKARRLYLARRDRLVSLLRATLADRTDFAVPAGGLAVWLRLRGEVELVDQWVQQAAALGLAVLPGRQFSLTPAAPPAALRLGFAALSEDELEQAVGVLVRACPVG</sequence>
<dbReference type="SMART" id="SM00345">
    <property type="entry name" value="HTH_GNTR"/>
    <property type="match status" value="1"/>
</dbReference>
<dbReference type="PANTHER" id="PTHR46577">
    <property type="entry name" value="HTH-TYPE TRANSCRIPTIONAL REGULATORY PROTEIN GABR"/>
    <property type="match status" value="1"/>
</dbReference>
<dbReference type="SUPFAM" id="SSF46785">
    <property type="entry name" value="Winged helix' DNA-binding domain"/>
    <property type="match status" value="1"/>
</dbReference>
<dbReference type="Proteomes" id="UP000185678">
    <property type="component" value="Unassembled WGS sequence"/>
</dbReference>
<dbReference type="CDD" id="cd07377">
    <property type="entry name" value="WHTH_GntR"/>
    <property type="match status" value="1"/>
</dbReference>
<dbReference type="GO" id="GO:0030170">
    <property type="term" value="F:pyridoxal phosphate binding"/>
    <property type="evidence" value="ECO:0007669"/>
    <property type="project" value="InterPro"/>
</dbReference>
<keyword evidence="4" id="KW-0238">DNA-binding</keyword>
<dbReference type="InterPro" id="IPR015424">
    <property type="entry name" value="PyrdxlP-dep_Trfase"/>
</dbReference>
<gene>
    <name evidence="7" type="ORF">SAMN05421779_104455</name>
</gene>
<dbReference type="InterPro" id="IPR000524">
    <property type="entry name" value="Tscrpt_reg_HTH_GntR"/>
</dbReference>
<evidence type="ECO:0000256" key="4">
    <source>
        <dbReference type="ARBA" id="ARBA00023125"/>
    </source>
</evidence>
<accession>A0A1N7MZC9</accession>
<proteinExistence type="inferred from homology"/>
<evidence type="ECO:0000256" key="2">
    <source>
        <dbReference type="ARBA" id="ARBA00022898"/>
    </source>
</evidence>
<dbReference type="SUPFAM" id="SSF53383">
    <property type="entry name" value="PLP-dependent transferases"/>
    <property type="match status" value="1"/>
</dbReference>
<dbReference type="Pfam" id="PF00392">
    <property type="entry name" value="GntR"/>
    <property type="match status" value="1"/>
</dbReference>
<evidence type="ECO:0000256" key="1">
    <source>
        <dbReference type="ARBA" id="ARBA00005384"/>
    </source>
</evidence>
<dbReference type="CDD" id="cd00609">
    <property type="entry name" value="AAT_like"/>
    <property type="match status" value="1"/>
</dbReference>
<dbReference type="Gene3D" id="1.10.10.10">
    <property type="entry name" value="Winged helix-like DNA-binding domain superfamily/Winged helix DNA-binding domain"/>
    <property type="match status" value="1"/>
</dbReference>
<dbReference type="OrthoDB" id="9808770at2"/>
<dbReference type="Gene3D" id="3.40.640.10">
    <property type="entry name" value="Type I PLP-dependent aspartate aminotransferase-like (Major domain)"/>
    <property type="match status" value="1"/>
</dbReference>
<dbReference type="RefSeq" id="WP_076400863.1">
    <property type="nucleotide sequence ID" value="NZ_FTOA01000004.1"/>
</dbReference>
<dbReference type="PROSITE" id="PS50949">
    <property type="entry name" value="HTH_GNTR"/>
    <property type="match status" value="1"/>
</dbReference>
<dbReference type="AlphaFoldDB" id="A0A1N7MZC9"/>
<dbReference type="InterPro" id="IPR051446">
    <property type="entry name" value="HTH_trans_reg/aminotransferase"/>
</dbReference>
<dbReference type="InterPro" id="IPR036388">
    <property type="entry name" value="WH-like_DNA-bd_sf"/>
</dbReference>
<name>A0A1N7MZC9_9PROT</name>